<comment type="caution">
    <text evidence="3">The sequence shown here is derived from an EMBL/GenBank/DDBJ whole genome shotgun (WGS) entry which is preliminary data.</text>
</comment>
<dbReference type="InterPro" id="IPR002104">
    <property type="entry name" value="Integrase_catalytic"/>
</dbReference>
<reference evidence="3 4" key="1">
    <citation type="submission" date="2017-02" db="EMBL/GenBank/DDBJ databases">
        <title>isolation and characterization of a novel temperate virus Aeropyrum globular virus 1 infecting hyperthermophilic archaeon Aeropyrum.</title>
        <authorList>
            <person name="Yumiya M."/>
            <person name="Yoshida T."/>
            <person name="Sako Y."/>
        </authorList>
    </citation>
    <scope>NUCLEOTIDE SEQUENCE [LARGE SCALE GENOMIC DNA]</scope>
    <source>
        <strain evidence="3 4">YK1-12-2013</strain>
    </source>
</reference>
<proteinExistence type="predicted"/>
<evidence type="ECO:0000313" key="4">
    <source>
        <dbReference type="Proteomes" id="UP000291213"/>
    </source>
</evidence>
<evidence type="ECO:0000256" key="1">
    <source>
        <dbReference type="ARBA" id="ARBA00023172"/>
    </source>
</evidence>
<feature type="domain" description="Tyr recombinase" evidence="2">
    <location>
        <begin position="222"/>
        <end position="397"/>
    </location>
</feature>
<accession>A0A401H770</accession>
<dbReference type="GO" id="GO:0006310">
    <property type="term" value="P:DNA recombination"/>
    <property type="evidence" value="ECO:0007669"/>
    <property type="project" value="UniProtKB-KW"/>
</dbReference>
<dbReference type="SUPFAM" id="SSF56349">
    <property type="entry name" value="DNA breaking-rejoining enzymes"/>
    <property type="match status" value="1"/>
</dbReference>
<dbReference type="PROSITE" id="PS51898">
    <property type="entry name" value="TYR_RECOMBINASE"/>
    <property type="match status" value="1"/>
</dbReference>
<dbReference type="EMBL" id="BDMD01000001">
    <property type="protein sequence ID" value="GBF08287.1"/>
    <property type="molecule type" value="Genomic_DNA"/>
</dbReference>
<gene>
    <name evidence="3" type="ORF">apy_00120</name>
</gene>
<dbReference type="InterPro" id="IPR011010">
    <property type="entry name" value="DNA_brk_join_enz"/>
</dbReference>
<dbReference type="Proteomes" id="UP000291213">
    <property type="component" value="Unassembled WGS sequence"/>
</dbReference>
<dbReference type="Pfam" id="PF00589">
    <property type="entry name" value="Phage_integrase"/>
    <property type="match status" value="1"/>
</dbReference>
<dbReference type="AlphaFoldDB" id="A0A401H770"/>
<dbReference type="Gene3D" id="1.10.443.10">
    <property type="entry name" value="Intergrase catalytic core"/>
    <property type="match status" value="1"/>
</dbReference>
<dbReference type="GO" id="GO:0015074">
    <property type="term" value="P:DNA integration"/>
    <property type="evidence" value="ECO:0007669"/>
    <property type="project" value="InterPro"/>
</dbReference>
<keyword evidence="1" id="KW-0233">DNA recombination</keyword>
<organism evidence="3 4">
    <name type="scientific">Aeropyrum pernix</name>
    <dbReference type="NCBI Taxonomy" id="56636"/>
    <lineage>
        <taxon>Archaea</taxon>
        <taxon>Thermoproteota</taxon>
        <taxon>Thermoprotei</taxon>
        <taxon>Desulfurococcales</taxon>
        <taxon>Desulfurococcaceae</taxon>
        <taxon>Aeropyrum</taxon>
    </lineage>
</organism>
<evidence type="ECO:0000313" key="3">
    <source>
        <dbReference type="EMBL" id="GBF08287.1"/>
    </source>
</evidence>
<sequence length="416" mass="48906">MLPEPQTIPQEARRQLLNLLAEKGRVKPRDLGVSRAYFYQMRHGLRPVPDQVLERLLEKATDDDLARIPYFAQYLDYTRIKRLDAERIVKVFLEWAKANPATAKAAYETIGVELERLGLTGRVVIVSEAHLAEWTAYLEARVSEGSLHRETAREYDRYLRRALEDLGYKLGPHLVRAHLRRVALEHPKVAHWESVALRLFIREVLQDRELYSSIPSIRPKSSKTRAPAWGEVCRVIEAVEHPASRAFLLLAASTGMRVEALRELKLDQLRLEERLIWVWLDRRTKRDYFSFFPEHVKDYLENVYLPWREIYLERLGRESDKLFPLKRVNLYRPIYEAMDRVGVRFEIRSIRHRVTEHLSHFLSSFEVNALTGHAPRDIVERHYLQHDAREDLRRKYDEAMAKVPCLGGRSVFELEG</sequence>
<protein>
    <recommendedName>
        <fullName evidence="2">Tyr recombinase domain-containing protein</fullName>
    </recommendedName>
</protein>
<name>A0A401H770_AERPX</name>
<dbReference type="InterPro" id="IPR013762">
    <property type="entry name" value="Integrase-like_cat_sf"/>
</dbReference>
<dbReference type="GO" id="GO:0003677">
    <property type="term" value="F:DNA binding"/>
    <property type="evidence" value="ECO:0007669"/>
    <property type="project" value="InterPro"/>
</dbReference>
<evidence type="ECO:0000259" key="2">
    <source>
        <dbReference type="PROSITE" id="PS51898"/>
    </source>
</evidence>